<dbReference type="Gene3D" id="3.30.479.30">
    <property type="entry name" value="Band 7 domain"/>
    <property type="match status" value="1"/>
</dbReference>
<dbReference type="PRINTS" id="PR00721">
    <property type="entry name" value="STOMATIN"/>
</dbReference>
<dbReference type="Pfam" id="PF01145">
    <property type="entry name" value="Band_7"/>
    <property type="match status" value="1"/>
</dbReference>
<proteinExistence type="predicted"/>
<dbReference type="InterPro" id="IPR001972">
    <property type="entry name" value="Stomatin_HflK_fam"/>
</dbReference>
<dbReference type="GO" id="GO:0016020">
    <property type="term" value="C:membrane"/>
    <property type="evidence" value="ECO:0007669"/>
    <property type="project" value="InterPro"/>
</dbReference>
<dbReference type="AlphaFoldDB" id="A0A024UIV3"/>
<dbReference type="SUPFAM" id="SSF117892">
    <property type="entry name" value="Band 7/SPFH domain"/>
    <property type="match status" value="1"/>
</dbReference>
<dbReference type="SMART" id="SM00244">
    <property type="entry name" value="PHB"/>
    <property type="match status" value="1"/>
</dbReference>
<dbReference type="PANTHER" id="PTHR43327">
    <property type="entry name" value="STOMATIN-LIKE PROTEIN 2, MITOCHONDRIAL"/>
    <property type="match status" value="1"/>
</dbReference>
<dbReference type="InterPro" id="IPR001107">
    <property type="entry name" value="Band_7"/>
</dbReference>
<reference evidence="2" key="1">
    <citation type="submission" date="2013-12" db="EMBL/GenBank/DDBJ databases">
        <title>The Genome Sequence of Aphanomyces invadans NJM9701.</title>
        <authorList>
            <consortium name="The Broad Institute Genomics Platform"/>
            <person name="Russ C."/>
            <person name="Tyler B."/>
            <person name="van West P."/>
            <person name="Dieguez-Uribeondo J."/>
            <person name="Young S.K."/>
            <person name="Zeng Q."/>
            <person name="Gargeya S."/>
            <person name="Fitzgerald M."/>
            <person name="Abouelleil A."/>
            <person name="Alvarado L."/>
            <person name="Chapman S.B."/>
            <person name="Gainer-Dewar J."/>
            <person name="Goldberg J."/>
            <person name="Griggs A."/>
            <person name="Gujja S."/>
            <person name="Hansen M."/>
            <person name="Howarth C."/>
            <person name="Imamovic A."/>
            <person name="Ireland A."/>
            <person name="Larimer J."/>
            <person name="McCowan C."/>
            <person name="Murphy C."/>
            <person name="Pearson M."/>
            <person name="Poon T.W."/>
            <person name="Priest M."/>
            <person name="Roberts A."/>
            <person name="Saif S."/>
            <person name="Shea T."/>
            <person name="Sykes S."/>
            <person name="Wortman J."/>
            <person name="Nusbaum C."/>
            <person name="Birren B."/>
        </authorList>
    </citation>
    <scope>NUCLEOTIDE SEQUENCE [LARGE SCALE GENOMIC DNA]</scope>
    <source>
        <strain evidence="2">NJM9701</strain>
    </source>
</reference>
<dbReference type="GO" id="GO:0007005">
    <property type="term" value="P:mitochondrion organization"/>
    <property type="evidence" value="ECO:0007669"/>
    <property type="project" value="TreeGrafter"/>
</dbReference>
<dbReference type="RefSeq" id="XP_008865310.1">
    <property type="nucleotide sequence ID" value="XM_008867088.1"/>
</dbReference>
<feature type="domain" description="Band 7" evidence="1">
    <location>
        <begin position="20"/>
        <end position="178"/>
    </location>
</feature>
<dbReference type="InterPro" id="IPR036013">
    <property type="entry name" value="Band_7/SPFH_dom_sf"/>
</dbReference>
<dbReference type="InterPro" id="IPR050710">
    <property type="entry name" value="Band7/mec-2_domain"/>
</dbReference>
<dbReference type="STRING" id="157072.A0A024UIV3"/>
<dbReference type="PANTHER" id="PTHR43327:SF10">
    <property type="entry name" value="STOMATIN-LIKE PROTEIN 2, MITOCHONDRIAL"/>
    <property type="match status" value="1"/>
</dbReference>
<dbReference type="eggNOG" id="KOG2620">
    <property type="taxonomic scope" value="Eukaryota"/>
</dbReference>
<gene>
    <name evidence="2" type="ORF">H310_03288</name>
</gene>
<dbReference type="VEuPathDB" id="FungiDB:H310_03288"/>
<accession>A0A024UIV3</accession>
<dbReference type="GeneID" id="20080338"/>
<evidence type="ECO:0000313" key="2">
    <source>
        <dbReference type="EMBL" id="ETW05533.1"/>
    </source>
</evidence>
<sequence>MYRLVATTFIKPARAIGRRNFIIVVDQATVAYREFLGGNPTRLEPGLRLNLPILHETRVINMRECGLNIASLHAYTSDNVPVMASGTLFYRVFDAEKACYSVENVKAAIHAIGQSTIRAGIGRFAYDDIIADRIKLNASLIHDIGDGIRTWGVNCTRFEIQEFGPQNASVAKHLEKQLTAERERRENEQNVLAKIRSAEGEKRAAVLQSEGERIAAENRADAEKYAIQAMTEAYKQQLVEMTAALGDSSLAAKYMVDLLTVKNLGHIAQGDNRVYFMPTDSVLPTARTVMDMLQEAKK</sequence>
<name>A0A024UIV3_9STRA</name>
<dbReference type="OrthoDB" id="434619at2759"/>
<dbReference type="GO" id="GO:0005739">
    <property type="term" value="C:mitochondrion"/>
    <property type="evidence" value="ECO:0007669"/>
    <property type="project" value="TreeGrafter"/>
</dbReference>
<dbReference type="CDD" id="cd08829">
    <property type="entry name" value="SPFH_paraslipin"/>
    <property type="match status" value="1"/>
</dbReference>
<dbReference type="EMBL" id="KI913956">
    <property type="protein sequence ID" value="ETW05533.1"/>
    <property type="molecule type" value="Genomic_DNA"/>
</dbReference>
<evidence type="ECO:0000259" key="1">
    <source>
        <dbReference type="SMART" id="SM00244"/>
    </source>
</evidence>
<organism evidence="2">
    <name type="scientific">Aphanomyces invadans</name>
    <dbReference type="NCBI Taxonomy" id="157072"/>
    <lineage>
        <taxon>Eukaryota</taxon>
        <taxon>Sar</taxon>
        <taxon>Stramenopiles</taxon>
        <taxon>Oomycota</taxon>
        <taxon>Saprolegniomycetes</taxon>
        <taxon>Saprolegniales</taxon>
        <taxon>Verrucalvaceae</taxon>
        <taxon>Aphanomyces</taxon>
    </lineage>
</organism>
<protein>
    <recommendedName>
        <fullName evidence="1">Band 7 domain-containing protein</fullName>
    </recommendedName>
</protein>